<keyword evidence="1" id="KW-0472">Membrane</keyword>
<keyword evidence="1" id="KW-1133">Transmembrane helix</keyword>
<dbReference type="InterPro" id="IPR038690">
    <property type="entry name" value="NusG_2_sf"/>
</dbReference>
<sequence>MKTKPHGKKFRLTIADMGLIGGLLLLNGFLLLQGTVTRAGSVAIIDLDQQEYARVSLYDETVVHVPGPLGDTEVEIRDGRARILRSPCANKVCIKSGSIRYADRIVACIPNRVVVRIAGPARNDVDSILG</sequence>
<reference evidence="3" key="1">
    <citation type="submission" date="2020-02" db="EMBL/GenBank/DDBJ databases">
        <title>Genomic and physiological characterization of two novel Nitrospinaceae genera.</title>
        <authorList>
            <person name="Mueller A.J."/>
            <person name="Jung M.-Y."/>
            <person name="Strachan C.R."/>
            <person name="Herbold C.W."/>
            <person name="Kirkegaard R.H."/>
            <person name="Daims H."/>
        </authorList>
    </citation>
    <scope>NUCLEOTIDE SEQUENCE [LARGE SCALE GENOMIC DNA]</scope>
</reference>
<dbReference type="KEGG" id="nva:G3M78_13960"/>
<dbReference type="Pfam" id="PF07009">
    <property type="entry name" value="NusG_II"/>
    <property type="match status" value="1"/>
</dbReference>
<protein>
    <recommendedName>
        <fullName evidence="4">NusG domain-containing protein</fullName>
    </recommendedName>
</protein>
<organism evidence="2 3">
    <name type="scientific">Candidatus Nitrohelix vancouverensis</name>
    <dbReference type="NCBI Taxonomy" id="2705534"/>
    <lineage>
        <taxon>Bacteria</taxon>
        <taxon>Pseudomonadati</taxon>
        <taxon>Nitrospinota/Tectimicrobiota group</taxon>
        <taxon>Nitrospinota</taxon>
        <taxon>Nitrospinia</taxon>
        <taxon>Nitrospinales</taxon>
        <taxon>Nitrospinaceae</taxon>
        <taxon>Candidatus Nitrohelix</taxon>
    </lineage>
</organism>
<evidence type="ECO:0000313" key="3">
    <source>
        <dbReference type="Proteomes" id="UP000594464"/>
    </source>
</evidence>
<evidence type="ECO:0008006" key="4">
    <source>
        <dbReference type="Google" id="ProtNLM"/>
    </source>
</evidence>
<keyword evidence="1" id="KW-0812">Transmembrane</keyword>
<name>A0A7T0C4N1_9BACT</name>
<dbReference type="AlphaFoldDB" id="A0A7T0C4N1"/>
<evidence type="ECO:0000256" key="1">
    <source>
        <dbReference type="SAM" id="Phobius"/>
    </source>
</evidence>
<dbReference type="Proteomes" id="UP000594464">
    <property type="component" value="Chromosome"/>
</dbReference>
<gene>
    <name evidence="2" type="ORF">G3M78_13960</name>
</gene>
<feature type="transmembrane region" description="Helical" evidence="1">
    <location>
        <begin position="12"/>
        <end position="32"/>
    </location>
</feature>
<dbReference type="Gene3D" id="2.60.320.10">
    <property type="entry name" value="N-utilization substance G protein NusG, insert domain"/>
    <property type="match status" value="1"/>
</dbReference>
<dbReference type="EMBL" id="CP048620">
    <property type="protein sequence ID" value="QPJ66441.1"/>
    <property type="molecule type" value="Genomic_DNA"/>
</dbReference>
<accession>A0A7T0C4N1</accession>
<proteinExistence type="predicted"/>
<evidence type="ECO:0000313" key="2">
    <source>
        <dbReference type="EMBL" id="QPJ66441.1"/>
    </source>
</evidence>